<dbReference type="HOGENOM" id="CLU_012390_0_4_1"/>
<reference evidence="2 3" key="1">
    <citation type="journal article" date="2014" name="Genome Biol.">
        <title>Transcriptome and methylome profiling reveals relics of genome dominance in the mesopolyploid Brassica oleracea.</title>
        <authorList>
            <person name="Parkin I.A."/>
            <person name="Koh C."/>
            <person name="Tang H."/>
            <person name="Robinson S.J."/>
            <person name="Kagale S."/>
            <person name="Clarke W.E."/>
            <person name="Town C.D."/>
            <person name="Nixon J."/>
            <person name="Krishnakumar V."/>
            <person name="Bidwell S.L."/>
            <person name="Denoeud F."/>
            <person name="Belcram H."/>
            <person name="Links M.G."/>
            <person name="Just J."/>
            <person name="Clarke C."/>
            <person name="Bender T."/>
            <person name="Huebert T."/>
            <person name="Mason A.S."/>
            <person name="Pires J.C."/>
            <person name="Barker G."/>
            <person name="Moore J."/>
            <person name="Walley P.G."/>
            <person name="Manoli S."/>
            <person name="Batley J."/>
            <person name="Edwards D."/>
            <person name="Nelson M.N."/>
            <person name="Wang X."/>
            <person name="Paterson A.H."/>
            <person name="King G."/>
            <person name="Bancroft I."/>
            <person name="Chalhoub B."/>
            <person name="Sharpe A.G."/>
        </authorList>
    </citation>
    <scope>NUCLEOTIDE SEQUENCE</scope>
    <source>
        <strain evidence="2 3">cv. TO1000</strain>
    </source>
</reference>
<dbReference type="Proteomes" id="UP000032141">
    <property type="component" value="Chromosome C3"/>
</dbReference>
<dbReference type="PANTHER" id="PTHR45023:SF4">
    <property type="entry name" value="GLYCINE-RICH PROTEIN-RELATED"/>
    <property type="match status" value="1"/>
</dbReference>
<dbReference type="eggNOG" id="ENOG502R2GX">
    <property type="taxonomic scope" value="Eukaryota"/>
</dbReference>
<keyword evidence="3" id="KW-1185">Reference proteome</keyword>
<evidence type="ECO:0000313" key="3">
    <source>
        <dbReference type="Proteomes" id="UP000032141"/>
    </source>
</evidence>
<dbReference type="Gramene" id="Bo3g139910.1">
    <property type="protein sequence ID" value="Bo3g139910.1"/>
    <property type="gene ID" value="Bo3g139910"/>
</dbReference>
<reference evidence="2" key="2">
    <citation type="submission" date="2015-03" db="UniProtKB">
        <authorList>
            <consortium name="EnsemblPlants"/>
        </authorList>
    </citation>
    <scope>IDENTIFICATION</scope>
</reference>
<name>A0A0D3BI79_BRAOL</name>
<feature type="region of interest" description="Disordered" evidence="1">
    <location>
        <begin position="16"/>
        <end position="48"/>
    </location>
</feature>
<dbReference type="STRING" id="109376.A0A0D3BI79"/>
<evidence type="ECO:0000256" key="1">
    <source>
        <dbReference type="SAM" id="MobiDB-lite"/>
    </source>
</evidence>
<dbReference type="EnsemblPlants" id="Bo3g139910.1">
    <property type="protein sequence ID" value="Bo3g139910.1"/>
    <property type="gene ID" value="Bo3g139910"/>
</dbReference>
<organism evidence="2 3">
    <name type="scientific">Brassica oleracea var. oleracea</name>
    <dbReference type="NCBI Taxonomy" id="109376"/>
    <lineage>
        <taxon>Eukaryota</taxon>
        <taxon>Viridiplantae</taxon>
        <taxon>Streptophyta</taxon>
        <taxon>Embryophyta</taxon>
        <taxon>Tracheophyta</taxon>
        <taxon>Spermatophyta</taxon>
        <taxon>Magnoliopsida</taxon>
        <taxon>eudicotyledons</taxon>
        <taxon>Gunneridae</taxon>
        <taxon>Pentapetalae</taxon>
        <taxon>rosids</taxon>
        <taxon>malvids</taxon>
        <taxon>Brassicales</taxon>
        <taxon>Brassicaceae</taxon>
        <taxon>Brassiceae</taxon>
        <taxon>Brassica</taxon>
    </lineage>
</organism>
<sequence>MDPFSQNSPEFVNLLASQSSQTIDLESPEIPRFSSQSSEDPKPVEKRKWTPKEDIILISAWLNTSKDPIVSNEQKTGAFWKRIEEYFNSSPQLSGLPPREASQSLNVPGRNYGLAYIAEA</sequence>
<evidence type="ECO:0008006" key="4">
    <source>
        <dbReference type="Google" id="ProtNLM"/>
    </source>
</evidence>
<feature type="compositionally biased region" description="Basic and acidic residues" evidence="1">
    <location>
        <begin position="39"/>
        <end position="48"/>
    </location>
</feature>
<protein>
    <recommendedName>
        <fullName evidence="4">Myb-like domain-containing protein</fullName>
    </recommendedName>
</protein>
<evidence type="ECO:0000313" key="2">
    <source>
        <dbReference type="EnsemblPlants" id="Bo3g139910.1"/>
    </source>
</evidence>
<accession>A0A0D3BI79</accession>
<proteinExistence type="predicted"/>
<dbReference type="PANTHER" id="PTHR45023">
    <property type="match status" value="1"/>
</dbReference>
<dbReference type="AlphaFoldDB" id="A0A0D3BI79"/>